<evidence type="ECO:0000256" key="4">
    <source>
        <dbReference type="ARBA" id="ARBA00023186"/>
    </source>
</evidence>
<keyword evidence="6" id="KW-1185">Reference proteome</keyword>
<reference evidence="5 6" key="1">
    <citation type="submission" date="2019-07" db="EMBL/GenBank/DDBJ databases">
        <title>Genomic Encyclopedia of Type Strains, Phase IV (KMG-IV): sequencing the most valuable type-strain genomes for metagenomic binning, comparative biology and taxonomic classification.</title>
        <authorList>
            <person name="Goeker M."/>
        </authorList>
    </citation>
    <scope>NUCLEOTIDE SEQUENCE [LARGE SCALE GENOMIC DNA]</scope>
    <source>
        <strain evidence="5 6">DSM 44831</strain>
    </source>
</reference>
<dbReference type="Proteomes" id="UP000798951">
    <property type="component" value="Unassembled WGS sequence"/>
</dbReference>
<organism evidence="5 6">
    <name type="scientific">Nocardia caishijiensis</name>
    <dbReference type="NCBI Taxonomy" id="184756"/>
    <lineage>
        <taxon>Bacteria</taxon>
        <taxon>Bacillati</taxon>
        <taxon>Actinomycetota</taxon>
        <taxon>Actinomycetes</taxon>
        <taxon>Mycobacteriales</taxon>
        <taxon>Nocardiaceae</taxon>
        <taxon>Nocardia</taxon>
    </lineage>
</organism>
<keyword evidence="3" id="KW-0963">Cytoplasm</keyword>
<proteinExistence type="inferred from homology"/>
<protein>
    <submittedName>
        <fullName evidence="5">ESAT-6 protein secretion system EspG family protein</fullName>
    </submittedName>
</protein>
<name>A0ABQ6YR55_9NOCA</name>
<evidence type="ECO:0000256" key="2">
    <source>
        <dbReference type="ARBA" id="ARBA00006411"/>
    </source>
</evidence>
<dbReference type="Pfam" id="PF14011">
    <property type="entry name" value="ESX-1_EspG"/>
    <property type="match status" value="1"/>
</dbReference>
<evidence type="ECO:0000256" key="1">
    <source>
        <dbReference type="ARBA" id="ARBA00004496"/>
    </source>
</evidence>
<dbReference type="RefSeq" id="WP_084458411.1">
    <property type="nucleotide sequence ID" value="NZ_VMSD01000002.1"/>
</dbReference>
<accession>A0ABQ6YR55</accession>
<dbReference type="InterPro" id="IPR025734">
    <property type="entry name" value="EspG"/>
</dbReference>
<evidence type="ECO:0000313" key="5">
    <source>
        <dbReference type="EMBL" id="KAF0848279.1"/>
    </source>
</evidence>
<gene>
    <name evidence="5" type="ORF">FNL39_102427</name>
</gene>
<sequence>MRTWSLSELEFYVLWTDMTKDVLPDPFLFVSDIKTQDDLEREVIKVRDRLRGATKMRQILGLAADPDLSVVVQGSVNCPDAGRKHLRMLAARRESDGYVITQLPGDSFWRSAGYSIVWCEAVGLADMIVDGLPVNDAGRVGEVPLTAYSASADREFDVGRSAVIDSFDEPDSRRSAQFLRSKTSGEGEIEVIQGRSVFGPRGITRRRFSWRDLEDDGRYIIRDGRPPVAVPVDSGQFVSMLNAHIASIVRVIRDERR</sequence>
<comment type="similarity">
    <text evidence="2">Belongs to the EspG family.</text>
</comment>
<evidence type="ECO:0000313" key="6">
    <source>
        <dbReference type="Proteomes" id="UP000798951"/>
    </source>
</evidence>
<evidence type="ECO:0000256" key="3">
    <source>
        <dbReference type="ARBA" id="ARBA00022490"/>
    </source>
</evidence>
<comment type="caution">
    <text evidence="5">The sequence shown here is derived from an EMBL/GenBank/DDBJ whole genome shotgun (WGS) entry which is preliminary data.</text>
</comment>
<keyword evidence="4" id="KW-0143">Chaperone</keyword>
<comment type="subcellular location">
    <subcellularLocation>
        <location evidence="1">Cytoplasm</location>
    </subcellularLocation>
</comment>
<dbReference type="EMBL" id="VMSD01000002">
    <property type="protein sequence ID" value="KAF0848279.1"/>
    <property type="molecule type" value="Genomic_DNA"/>
</dbReference>